<name>A0A2A6C2J3_PRIPA</name>
<reference evidence="2" key="1">
    <citation type="journal article" date="2008" name="Nat. Genet.">
        <title>The Pristionchus pacificus genome provides a unique perspective on nematode lifestyle and parasitism.</title>
        <authorList>
            <person name="Dieterich C."/>
            <person name="Clifton S.W."/>
            <person name="Schuster L.N."/>
            <person name="Chinwalla A."/>
            <person name="Delehaunty K."/>
            <person name="Dinkelacker I."/>
            <person name="Fulton L."/>
            <person name="Fulton R."/>
            <person name="Godfrey J."/>
            <person name="Minx P."/>
            <person name="Mitreva M."/>
            <person name="Roeseler W."/>
            <person name="Tian H."/>
            <person name="Witte H."/>
            <person name="Yang S.P."/>
            <person name="Wilson R.K."/>
            <person name="Sommer R.J."/>
        </authorList>
    </citation>
    <scope>NUCLEOTIDE SEQUENCE [LARGE SCALE GENOMIC DNA]</scope>
    <source>
        <strain evidence="2">PS312</strain>
    </source>
</reference>
<accession>A0A8R1UUD9</accession>
<dbReference type="Proteomes" id="UP000005239">
    <property type="component" value="Unassembled WGS sequence"/>
</dbReference>
<gene>
    <name evidence="1" type="primary">WBGene00278943</name>
</gene>
<keyword evidence="2" id="KW-1185">Reference proteome</keyword>
<proteinExistence type="predicted"/>
<evidence type="ECO:0000313" key="2">
    <source>
        <dbReference type="Proteomes" id="UP000005239"/>
    </source>
</evidence>
<dbReference type="AlphaFoldDB" id="A0A2A6C2J3"/>
<reference evidence="1" key="2">
    <citation type="submission" date="2022-06" db="UniProtKB">
        <authorList>
            <consortium name="EnsemblMetazoa"/>
        </authorList>
    </citation>
    <scope>IDENTIFICATION</scope>
    <source>
        <strain evidence="1">PS312</strain>
    </source>
</reference>
<evidence type="ECO:0000313" key="1">
    <source>
        <dbReference type="EnsemblMetazoa" id="PPA40574.1"/>
    </source>
</evidence>
<dbReference type="EnsemblMetazoa" id="PPA40574.1">
    <property type="protein sequence ID" value="PPA40574.1"/>
    <property type="gene ID" value="WBGene00278943"/>
</dbReference>
<sequence>MHVGGIMVATVAIYVFVQNEDLSSLFGQLFTLVHTFFPWIPAPVIIEIVQEQDKVTDQYFNDLIGSWENRIVARK</sequence>
<accession>A0A2A6C2J3</accession>
<protein>
    <submittedName>
        <fullName evidence="1">Uncharacterized protein</fullName>
    </submittedName>
</protein>
<organism evidence="1 2">
    <name type="scientific">Pristionchus pacificus</name>
    <name type="common">Parasitic nematode worm</name>
    <dbReference type="NCBI Taxonomy" id="54126"/>
    <lineage>
        <taxon>Eukaryota</taxon>
        <taxon>Metazoa</taxon>
        <taxon>Ecdysozoa</taxon>
        <taxon>Nematoda</taxon>
        <taxon>Chromadorea</taxon>
        <taxon>Rhabditida</taxon>
        <taxon>Rhabditina</taxon>
        <taxon>Diplogasteromorpha</taxon>
        <taxon>Diplogasteroidea</taxon>
        <taxon>Neodiplogasteridae</taxon>
        <taxon>Pristionchus</taxon>
    </lineage>
</organism>